<evidence type="ECO:0000313" key="3">
    <source>
        <dbReference type="EMBL" id="GGN12008.1"/>
    </source>
</evidence>
<feature type="transmembrane region" description="Helical" evidence="1">
    <location>
        <begin position="12"/>
        <end position="32"/>
    </location>
</feature>
<reference evidence="3 4" key="1">
    <citation type="journal article" date="2019" name="Int. J. Syst. Evol. Microbiol.">
        <title>The Global Catalogue of Microorganisms (GCM) 10K type strain sequencing project: providing services to taxonomists for standard genome sequencing and annotation.</title>
        <authorList>
            <consortium name="The Broad Institute Genomics Platform"/>
            <consortium name="The Broad Institute Genome Sequencing Center for Infectious Disease"/>
            <person name="Wu L."/>
            <person name="Ma J."/>
        </authorList>
    </citation>
    <scope>NUCLEOTIDE SEQUENCE [LARGE SCALE GENOMIC DNA]</scope>
    <source>
        <strain evidence="3 4">JCM 16331</strain>
    </source>
</reference>
<dbReference type="Pfam" id="PF26444">
    <property type="entry name" value="DUF8123"/>
    <property type="match status" value="1"/>
</dbReference>
<comment type="caution">
    <text evidence="3">The sequence shown here is derived from an EMBL/GenBank/DDBJ whole genome shotgun (WGS) entry which is preliminary data.</text>
</comment>
<dbReference type="Proteomes" id="UP000608850">
    <property type="component" value="Unassembled WGS sequence"/>
</dbReference>
<keyword evidence="1" id="KW-0812">Transmembrane</keyword>
<keyword evidence="4" id="KW-1185">Reference proteome</keyword>
<organism evidence="3 4">
    <name type="scientific">Halarchaeum nitratireducens</name>
    <dbReference type="NCBI Taxonomy" id="489913"/>
    <lineage>
        <taxon>Archaea</taxon>
        <taxon>Methanobacteriati</taxon>
        <taxon>Methanobacteriota</taxon>
        <taxon>Stenosarchaea group</taxon>
        <taxon>Halobacteria</taxon>
        <taxon>Halobacteriales</taxon>
        <taxon>Halobacteriaceae</taxon>
    </lineage>
</organism>
<name>A0A830G9Z8_9EURY</name>
<evidence type="ECO:0000313" key="4">
    <source>
        <dbReference type="Proteomes" id="UP000608850"/>
    </source>
</evidence>
<evidence type="ECO:0000259" key="2">
    <source>
        <dbReference type="Pfam" id="PF26444"/>
    </source>
</evidence>
<dbReference type="InterPro" id="IPR058436">
    <property type="entry name" value="DUF8123"/>
</dbReference>
<proteinExistence type="predicted"/>
<dbReference type="OrthoDB" id="268932at2157"/>
<dbReference type="EMBL" id="BMOQ01000003">
    <property type="protein sequence ID" value="GGN12008.1"/>
    <property type="molecule type" value="Genomic_DNA"/>
</dbReference>
<accession>A0A830G9Z8</accession>
<sequence length="70" mass="7219">MAGTLAGYDPFDALGTVLGVYLALVAIATLVGRPWQYTGGAGVMIVQIVGCVLTFFVGAALLALVYRVGR</sequence>
<dbReference type="AlphaFoldDB" id="A0A830G9Z8"/>
<dbReference type="RefSeq" id="WP_188877498.1">
    <property type="nucleotide sequence ID" value="NZ_BMOQ01000003.1"/>
</dbReference>
<protein>
    <recommendedName>
        <fullName evidence="2">DUF8123 domain-containing protein</fullName>
    </recommendedName>
</protein>
<feature type="domain" description="DUF8123" evidence="2">
    <location>
        <begin position="2"/>
        <end position="67"/>
    </location>
</feature>
<evidence type="ECO:0000256" key="1">
    <source>
        <dbReference type="SAM" id="Phobius"/>
    </source>
</evidence>
<keyword evidence="1" id="KW-0472">Membrane</keyword>
<feature type="transmembrane region" description="Helical" evidence="1">
    <location>
        <begin position="44"/>
        <end position="66"/>
    </location>
</feature>
<gene>
    <name evidence="3" type="ORF">GCM10009021_10010</name>
</gene>
<keyword evidence="1" id="KW-1133">Transmembrane helix</keyword>